<organism evidence="2 3">
    <name type="scientific">Cyclotella cryptica</name>
    <dbReference type="NCBI Taxonomy" id="29204"/>
    <lineage>
        <taxon>Eukaryota</taxon>
        <taxon>Sar</taxon>
        <taxon>Stramenopiles</taxon>
        <taxon>Ochrophyta</taxon>
        <taxon>Bacillariophyta</taxon>
        <taxon>Coscinodiscophyceae</taxon>
        <taxon>Thalassiosirophycidae</taxon>
        <taxon>Stephanodiscales</taxon>
        <taxon>Stephanodiscaceae</taxon>
        <taxon>Cyclotella</taxon>
    </lineage>
</organism>
<feature type="region of interest" description="Disordered" evidence="1">
    <location>
        <begin position="27"/>
        <end position="50"/>
    </location>
</feature>
<comment type="caution">
    <text evidence="2">The sequence shown here is derived from an EMBL/GenBank/DDBJ whole genome shotgun (WGS) entry which is preliminary data.</text>
</comment>
<dbReference type="Proteomes" id="UP001516023">
    <property type="component" value="Unassembled WGS sequence"/>
</dbReference>
<accession>A0ABD3PWA1</accession>
<name>A0ABD3PWA1_9STRA</name>
<dbReference type="AlphaFoldDB" id="A0ABD3PWA1"/>
<evidence type="ECO:0000313" key="3">
    <source>
        <dbReference type="Proteomes" id="UP001516023"/>
    </source>
</evidence>
<keyword evidence="3" id="KW-1185">Reference proteome</keyword>
<sequence length="227" mass="25864">MTSTCFWDDNIDWGDSSSTIHIVEPDEEPTHKLSVSSKNRAVESDRSPCASRSVMYDAHVGRAALGKRSSWLDWFENDDDHSNKPGSMQSNFPKQDTLWKENAKQRRKSTDDDASERCEKKASGTDSTFEQKLRSSTFFPIPFQMLVPLEHEGISAKQYKTVPRRRSTVAMSTENRPQLKKTLGGSLKQSTKDLTERVKKASSISEENVDEELDVPFPSRPRRRSVY</sequence>
<dbReference type="EMBL" id="JABMIG020000106">
    <property type="protein sequence ID" value="KAL3792037.1"/>
    <property type="molecule type" value="Genomic_DNA"/>
</dbReference>
<gene>
    <name evidence="2" type="ORF">HJC23_011202</name>
</gene>
<proteinExistence type="predicted"/>
<feature type="compositionally biased region" description="Basic and acidic residues" evidence="1">
    <location>
        <begin position="190"/>
        <end position="199"/>
    </location>
</feature>
<evidence type="ECO:0000313" key="2">
    <source>
        <dbReference type="EMBL" id="KAL3792037.1"/>
    </source>
</evidence>
<protein>
    <submittedName>
        <fullName evidence="2">Uncharacterized protein</fullName>
    </submittedName>
</protein>
<feature type="compositionally biased region" description="Basic and acidic residues" evidence="1">
    <location>
        <begin position="97"/>
        <end position="129"/>
    </location>
</feature>
<feature type="region of interest" description="Disordered" evidence="1">
    <location>
        <begin position="82"/>
        <end position="129"/>
    </location>
</feature>
<reference evidence="2 3" key="1">
    <citation type="journal article" date="2020" name="G3 (Bethesda)">
        <title>Improved Reference Genome for Cyclotella cryptica CCMP332, a Model for Cell Wall Morphogenesis, Salinity Adaptation, and Lipid Production in Diatoms (Bacillariophyta).</title>
        <authorList>
            <person name="Roberts W.R."/>
            <person name="Downey K.M."/>
            <person name="Ruck E.C."/>
            <person name="Traller J.C."/>
            <person name="Alverson A.J."/>
        </authorList>
    </citation>
    <scope>NUCLEOTIDE SEQUENCE [LARGE SCALE GENOMIC DNA]</scope>
    <source>
        <strain evidence="2 3">CCMP332</strain>
    </source>
</reference>
<evidence type="ECO:0000256" key="1">
    <source>
        <dbReference type="SAM" id="MobiDB-lite"/>
    </source>
</evidence>
<feature type="region of interest" description="Disordered" evidence="1">
    <location>
        <begin position="158"/>
        <end position="227"/>
    </location>
</feature>
<feature type="compositionally biased region" description="Polar residues" evidence="1">
    <location>
        <begin position="84"/>
        <end position="94"/>
    </location>
</feature>